<feature type="domain" description="C2H2-type" evidence="3">
    <location>
        <begin position="128"/>
        <end position="151"/>
    </location>
</feature>
<sequence>MFTSTTSFTSNSTPLFNIAQPISYSTDSIASMQEQQTEQHHSNLSLETRSSTNFDSPLPLLNQAQPPYPPQNYVQQTFLQNHANTPGAPRMRTDAVPAPPPKEFRCGSCNKSCKNMYELRRHEARHTYHCRFGCVKTYPRRGSLKKHEKLHCTFCGTLFPLRSSAREHEKGHLTDFFISPTN</sequence>
<dbReference type="AlphaFoldDB" id="A0A2J6Q8R3"/>
<dbReference type="GO" id="GO:0008270">
    <property type="term" value="F:zinc ion binding"/>
    <property type="evidence" value="ECO:0007669"/>
    <property type="project" value="UniProtKB-KW"/>
</dbReference>
<evidence type="ECO:0000313" key="5">
    <source>
        <dbReference type="Proteomes" id="UP000235672"/>
    </source>
</evidence>
<protein>
    <recommendedName>
        <fullName evidence="3">C2H2-type domain-containing protein</fullName>
    </recommendedName>
</protein>
<feature type="domain" description="C2H2-type" evidence="3">
    <location>
        <begin position="104"/>
        <end position="127"/>
    </location>
</feature>
<dbReference type="Gene3D" id="3.30.160.60">
    <property type="entry name" value="Classic Zinc Finger"/>
    <property type="match status" value="1"/>
</dbReference>
<evidence type="ECO:0000313" key="4">
    <source>
        <dbReference type="EMBL" id="PMD22667.1"/>
    </source>
</evidence>
<dbReference type="Proteomes" id="UP000235672">
    <property type="component" value="Unassembled WGS sequence"/>
</dbReference>
<dbReference type="EMBL" id="KZ613477">
    <property type="protein sequence ID" value="PMD22667.1"/>
    <property type="molecule type" value="Genomic_DNA"/>
</dbReference>
<evidence type="ECO:0000256" key="1">
    <source>
        <dbReference type="PROSITE-ProRule" id="PRU00042"/>
    </source>
</evidence>
<keyword evidence="1" id="KW-0862">Zinc</keyword>
<dbReference type="SMART" id="SM00355">
    <property type="entry name" value="ZnF_C2H2"/>
    <property type="match status" value="3"/>
</dbReference>
<feature type="compositionally biased region" description="Polar residues" evidence="2">
    <location>
        <begin position="31"/>
        <end position="55"/>
    </location>
</feature>
<dbReference type="PROSITE" id="PS50157">
    <property type="entry name" value="ZINC_FINGER_C2H2_2"/>
    <property type="match status" value="2"/>
</dbReference>
<accession>A0A2J6Q8R3</accession>
<evidence type="ECO:0000259" key="3">
    <source>
        <dbReference type="PROSITE" id="PS50157"/>
    </source>
</evidence>
<dbReference type="PROSITE" id="PS00028">
    <property type="entry name" value="ZINC_FINGER_C2H2_1"/>
    <property type="match status" value="2"/>
</dbReference>
<dbReference type="InterPro" id="IPR013087">
    <property type="entry name" value="Znf_C2H2_type"/>
</dbReference>
<feature type="compositionally biased region" description="Low complexity" evidence="2">
    <location>
        <begin position="57"/>
        <end position="67"/>
    </location>
</feature>
<keyword evidence="5" id="KW-1185">Reference proteome</keyword>
<evidence type="ECO:0000256" key="2">
    <source>
        <dbReference type="SAM" id="MobiDB-lite"/>
    </source>
</evidence>
<proteinExistence type="predicted"/>
<dbReference type="Pfam" id="PF00096">
    <property type="entry name" value="zf-C2H2"/>
    <property type="match status" value="1"/>
</dbReference>
<gene>
    <name evidence="4" type="ORF">NA56DRAFT_94186</name>
</gene>
<reference evidence="4 5" key="1">
    <citation type="submission" date="2016-05" db="EMBL/GenBank/DDBJ databases">
        <title>A degradative enzymes factory behind the ericoid mycorrhizal symbiosis.</title>
        <authorList>
            <consortium name="DOE Joint Genome Institute"/>
            <person name="Martino E."/>
            <person name="Morin E."/>
            <person name="Grelet G."/>
            <person name="Kuo A."/>
            <person name="Kohler A."/>
            <person name="Daghino S."/>
            <person name="Barry K."/>
            <person name="Choi C."/>
            <person name="Cichocki N."/>
            <person name="Clum A."/>
            <person name="Copeland A."/>
            <person name="Hainaut M."/>
            <person name="Haridas S."/>
            <person name="Labutti K."/>
            <person name="Lindquist E."/>
            <person name="Lipzen A."/>
            <person name="Khouja H.-R."/>
            <person name="Murat C."/>
            <person name="Ohm R."/>
            <person name="Olson A."/>
            <person name="Spatafora J."/>
            <person name="Veneault-Fourrey C."/>
            <person name="Henrissat B."/>
            <person name="Grigoriev I."/>
            <person name="Martin F."/>
            <person name="Perotto S."/>
        </authorList>
    </citation>
    <scope>NUCLEOTIDE SEQUENCE [LARGE SCALE GENOMIC DNA]</scope>
    <source>
        <strain evidence="4 5">UAMH 7357</strain>
    </source>
</reference>
<keyword evidence="1" id="KW-0863">Zinc-finger</keyword>
<name>A0A2J6Q8R3_9HELO</name>
<keyword evidence="1" id="KW-0479">Metal-binding</keyword>
<organism evidence="4 5">
    <name type="scientific">Hyaloscypha hepaticicola</name>
    <dbReference type="NCBI Taxonomy" id="2082293"/>
    <lineage>
        <taxon>Eukaryota</taxon>
        <taxon>Fungi</taxon>
        <taxon>Dikarya</taxon>
        <taxon>Ascomycota</taxon>
        <taxon>Pezizomycotina</taxon>
        <taxon>Leotiomycetes</taxon>
        <taxon>Helotiales</taxon>
        <taxon>Hyaloscyphaceae</taxon>
        <taxon>Hyaloscypha</taxon>
    </lineage>
</organism>
<dbReference type="OrthoDB" id="8685330at2759"/>
<feature type="region of interest" description="Disordered" evidence="2">
    <location>
        <begin position="31"/>
        <end position="67"/>
    </location>
</feature>